<protein>
    <submittedName>
        <fullName evidence="1">Methyltransferase, TIGR04325 family</fullName>
    </submittedName>
</protein>
<gene>
    <name evidence="1" type="ORF">DQ393_31865</name>
</gene>
<comment type="caution">
    <text evidence="1">The sequence shown here is derived from an EMBL/GenBank/DDBJ whole genome shotgun (WGS) entry which is preliminary data.</text>
</comment>
<evidence type="ECO:0000313" key="1">
    <source>
        <dbReference type="EMBL" id="RAX37402.1"/>
    </source>
</evidence>
<dbReference type="NCBIfam" id="TIGR04325">
    <property type="entry name" value="MTase_LIC12133"/>
    <property type="match status" value="1"/>
</dbReference>
<dbReference type="EMBL" id="QMKK01000061">
    <property type="protein sequence ID" value="RAX37402.1"/>
    <property type="molecule type" value="Genomic_DNA"/>
</dbReference>
<proteinExistence type="predicted"/>
<dbReference type="AlphaFoldDB" id="A0A329Y6C3"/>
<reference evidence="1 2" key="1">
    <citation type="submission" date="2018-06" db="EMBL/GenBank/DDBJ databases">
        <title>Whole Genome Sequence of an efficient microsymbiont, Rhizobium tropici.</title>
        <authorList>
            <person name="Srinivasan R."/>
            <person name="Singh H.V."/>
            <person name="Srivastava R."/>
            <person name="Kumari B."/>
            <person name="Radhakrishna A."/>
        </authorList>
    </citation>
    <scope>NUCLEOTIDE SEQUENCE [LARGE SCALE GENOMIC DNA]</scope>
    <source>
        <strain evidence="1 2">IGFRI Rhizo-19</strain>
    </source>
</reference>
<keyword evidence="1" id="KW-0489">Methyltransferase</keyword>
<dbReference type="InterPro" id="IPR027612">
    <property type="entry name" value="Put_MTase_LIC12133"/>
</dbReference>
<dbReference type="Proteomes" id="UP000251205">
    <property type="component" value="Unassembled WGS sequence"/>
</dbReference>
<organism evidence="1 2">
    <name type="scientific">Rhizobium tropici</name>
    <dbReference type="NCBI Taxonomy" id="398"/>
    <lineage>
        <taxon>Bacteria</taxon>
        <taxon>Pseudomonadati</taxon>
        <taxon>Pseudomonadota</taxon>
        <taxon>Alphaproteobacteria</taxon>
        <taxon>Hyphomicrobiales</taxon>
        <taxon>Rhizobiaceae</taxon>
        <taxon>Rhizobium/Agrobacterium group</taxon>
        <taxon>Rhizobium</taxon>
    </lineage>
</organism>
<sequence>MATSLWSSSSWSNHARTVFRGAKQTAAHGLSPLRLARGRLNYLSPFPRRFTGAYGSYDAAMAAARRRELAGYDHKEIATVAFAKMCQLTPWDYPVLFWIRSLLPEIDGLIDAGGHMGTKYRAFRPLLPLEGSFRWIVYDLPAIVHAGQDLAQKEGLTGLGFVERIEDAGEMPLFLGSGLMQYLDMPLSGLLMKMPSRPRHLILNKVALRKESTVVTLERIGGSYVPYHMRNEAEFIADITNLGYRQVDRWSIPSLSHAIDTHPELGRSESAGFYFRLG</sequence>
<evidence type="ECO:0000313" key="2">
    <source>
        <dbReference type="Proteomes" id="UP000251205"/>
    </source>
</evidence>
<keyword evidence="1" id="KW-0808">Transferase</keyword>
<accession>A0A329Y6C3</accession>
<name>A0A329Y6C3_RHITR</name>
<dbReference type="OrthoDB" id="118271at2"/>
<dbReference type="GO" id="GO:0008168">
    <property type="term" value="F:methyltransferase activity"/>
    <property type="evidence" value="ECO:0007669"/>
    <property type="project" value="UniProtKB-KW"/>
</dbReference>
<dbReference type="GO" id="GO:0032259">
    <property type="term" value="P:methylation"/>
    <property type="evidence" value="ECO:0007669"/>
    <property type="project" value="UniProtKB-KW"/>
</dbReference>